<dbReference type="PANTHER" id="PTHR40057:SF1">
    <property type="entry name" value="SLR1162 PROTEIN"/>
    <property type="match status" value="1"/>
</dbReference>
<dbReference type="InterPro" id="IPR038762">
    <property type="entry name" value="ABM_predict"/>
</dbReference>
<evidence type="ECO:0000256" key="1">
    <source>
        <dbReference type="SAM" id="Phobius"/>
    </source>
</evidence>
<name>A0ABS0YSJ2_9BACT</name>
<gene>
    <name evidence="2" type="ORF">JFN90_12240</name>
</gene>
<sequence length="186" mass="21578">MSEMPDQGATVVITHRVKDGQQAGYDEWLEEIGPLCRASLGHLDWHIVRPLPGLSETYTIVIRFDTVENLQVWMNSEVRRQLIEKVRPLLAGDDDFFVRSGLDFWFTPQGAKAKVPVRWKQFLVTWSAIFPLATCVPLALIPMLRWLGLPHLSYLDTFFVSGAIVFLMVYLVMPRYTRLVQRWLFR</sequence>
<organism evidence="2 3">
    <name type="scientific">Geomonas propionica</name>
    <dbReference type="NCBI Taxonomy" id="2798582"/>
    <lineage>
        <taxon>Bacteria</taxon>
        <taxon>Pseudomonadati</taxon>
        <taxon>Thermodesulfobacteriota</taxon>
        <taxon>Desulfuromonadia</taxon>
        <taxon>Geobacterales</taxon>
        <taxon>Geobacteraceae</taxon>
        <taxon>Geomonas</taxon>
    </lineage>
</organism>
<evidence type="ECO:0000313" key="3">
    <source>
        <dbReference type="Proteomes" id="UP000641025"/>
    </source>
</evidence>
<feature type="transmembrane region" description="Helical" evidence="1">
    <location>
        <begin position="153"/>
        <end position="173"/>
    </location>
</feature>
<keyword evidence="1" id="KW-0472">Membrane</keyword>
<dbReference type="RefSeq" id="WP_199395401.1">
    <property type="nucleotide sequence ID" value="NZ_JAEMHK010000008.1"/>
</dbReference>
<dbReference type="Gene3D" id="3.30.70.100">
    <property type="match status" value="1"/>
</dbReference>
<dbReference type="SUPFAM" id="SSF54909">
    <property type="entry name" value="Dimeric alpha+beta barrel"/>
    <property type="match status" value="1"/>
</dbReference>
<dbReference type="Proteomes" id="UP000641025">
    <property type="component" value="Unassembled WGS sequence"/>
</dbReference>
<protein>
    <submittedName>
        <fullName evidence="2">Antibiotic biosynthesis monooxygenase</fullName>
    </submittedName>
</protein>
<proteinExistence type="predicted"/>
<feature type="transmembrane region" description="Helical" evidence="1">
    <location>
        <begin position="122"/>
        <end position="141"/>
    </location>
</feature>
<dbReference type="GO" id="GO:0004497">
    <property type="term" value="F:monooxygenase activity"/>
    <property type="evidence" value="ECO:0007669"/>
    <property type="project" value="UniProtKB-KW"/>
</dbReference>
<keyword evidence="1" id="KW-0812">Transmembrane</keyword>
<keyword evidence="2" id="KW-0503">Monooxygenase</keyword>
<dbReference type="InterPro" id="IPR011008">
    <property type="entry name" value="Dimeric_a/b-barrel"/>
</dbReference>
<accession>A0ABS0YSJ2</accession>
<keyword evidence="3" id="KW-1185">Reference proteome</keyword>
<evidence type="ECO:0000313" key="2">
    <source>
        <dbReference type="EMBL" id="MBJ6800901.1"/>
    </source>
</evidence>
<reference evidence="2 3" key="1">
    <citation type="submission" date="2020-12" db="EMBL/GenBank/DDBJ databases">
        <title>Geomonas sp. Red259, isolated from paddy soil.</title>
        <authorList>
            <person name="Xu Z."/>
            <person name="Zhang Z."/>
            <person name="Masuda Y."/>
            <person name="Itoh H."/>
            <person name="Senoo K."/>
        </authorList>
    </citation>
    <scope>NUCLEOTIDE SEQUENCE [LARGE SCALE GENOMIC DNA]</scope>
    <source>
        <strain evidence="2 3">Red259</strain>
    </source>
</reference>
<keyword evidence="1" id="KW-1133">Transmembrane helix</keyword>
<dbReference type="PANTHER" id="PTHR40057">
    <property type="entry name" value="SLR1162 PROTEIN"/>
    <property type="match status" value="1"/>
</dbReference>
<keyword evidence="2" id="KW-0560">Oxidoreductase</keyword>
<comment type="caution">
    <text evidence="2">The sequence shown here is derived from an EMBL/GenBank/DDBJ whole genome shotgun (WGS) entry which is preliminary data.</text>
</comment>
<dbReference type="EMBL" id="JAEMHK010000008">
    <property type="protein sequence ID" value="MBJ6800901.1"/>
    <property type="molecule type" value="Genomic_DNA"/>
</dbReference>